<dbReference type="GO" id="GO:0006777">
    <property type="term" value="P:Mo-molybdopterin cofactor biosynthetic process"/>
    <property type="evidence" value="ECO:0007669"/>
    <property type="project" value="UniProtKB-UniRule"/>
</dbReference>
<dbReference type="Pfam" id="PF03453">
    <property type="entry name" value="MoeA_N"/>
    <property type="match status" value="1"/>
</dbReference>
<dbReference type="GO" id="GO:0046872">
    <property type="term" value="F:metal ion binding"/>
    <property type="evidence" value="ECO:0007669"/>
    <property type="project" value="UniProtKB-UniRule"/>
</dbReference>
<comment type="caution">
    <text evidence="13">The sequence shown here is derived from an EMBL/GenBank/DDBJ whole genome shotgun (WGS) entry which is preliminary data.</text>
</comment>
<keyword evidence="7 11" id="KW-0479">Metal-binding</keyword>
<evidence type="ECO:0000256" key="3">
    <source>
        <dbReference type="ARBA" id="ARBA00005046"/>
    </source>
</evidence>
<proteinExistence type="inferred from homology"/>
<keyword evidence="14" id="KW-1185">Reference proteome</keyword>
<evidence type="ECO:0000256" key="1">
    <source>
        <dbReference type="ARBA" id="ARBA00001946"/>
    </source>
</evidence>
<dbReference type="GO" id="GO:0005829">
    <property type="term" value="C:cytosol"/>
    <property type="evidence" value="ECO:0007669"/>
    <property type="project" value="TreeGrafter"/>
</dbReference>
<dbReference type="OrthoDB" id="9804758at2"/>
<keyword evidence="6 11" id="KW-0808">Transferase</keyword>
<dbReference type="NCBIfam" id="NF045515">
    <property type="entry name" value="Glp_gephyrin"/>
    <property type="match status" value="1"/>
</dbReference>
<feature type="domain" description="MoaB/Mog" evidence="12">
    <location>
        <begin position="204"/>
        <end position="341"/>
    </location>
</feature>
<dbReference type="GO" id="GO:0061599">
    <property type="term" value="F:molybdopterin molybdotransferase activity"/>
    <property type="evidence" value="ECO:0007669"/>
    <property type="project" value="UniProtKB-UniRule"/>
</dbReference>
<evidence type="ECO:0000256" key="8">
    <source>
        <dbReference type="ARBA" id="ARBA00022842"/>
    </source>
</evidence>
<dbReference type="SMART" id="SM00852">
    <property type="entry name" value="MoCF_biosynth"/>
    <property type="match status" value="1"/>
</dbReference>
<dbReference type="InterPro" id="IPR005111">
    <property type="entry name" value="MoeA_C_domain_IV"/>
</dbReference>
<dbReference type="InterPro" id="IPR036135">
    <property type="entry name" value="MoeA_linker/N_sf"/>
</dbReference>
<dbReference type="Pfam" id="PF00994">
    <property type="entry name" value="MoCF_biosynth"/>
    <property type="match status" value="1"/>
</dbReference>
<gene>
    <name evidence="13" type="ORF">A1359_12995</name>
</gene>
<evidence type="ECO:0000256" key="7">
    <source>
        <dbReference type="ARBA" id="ARBA00022723"/>
    </source>
</evidence>
<protein>
    <recommendedName>
        <fullName evidence="11">Molybdopterin molybdenumtransferase</fullName>
        <ecNumber evidence="11">2.10.1.1</ecNumber>
    </recommendedName>
</protein>
<dbReference type="InterPro" id="IPR036688">
    <property type="entry name" value="MoeA_C_domain_IV_sf"/>
</dbReference>
<organism evidence="13 14">
    <name type="scientific">Methylomonas lenta</name>
    <dbReference type="NCBI Taxonomy" id="980561"/>
    <lineage>
        <taxon>Bacteria</taxon>
        <taxon>Pseudomonadati</taxon>
        <taxon>Pseudomonadota</taxon>
        <taxon>Gammaproteobacteria</taxon>
        <taxon>Methylococcales</taxon>
        <taxon>Methylococcaceae</taxon>
        <taxon>Methylomonas</taxon>
    </lineage>
</organism>
<keyword evidence="8 11" id="KW-0460">Magnesium</keyword>
<keyword evidence="5 11" id="KW-0500">Molybdenum</keyword>
<dbReference type="EMBL" id="LUUI01000124">
    <property type="protein sequence ID" value="OAI12983.1"/>
    <property type="molecule type" value="Genomic_DNA"/>
</dbReference>
<evidence type="ECO:0000259" key="12">
    <source>
        <dbReference type="SMART" id="SM00852"/>
    </source>
</evidence>
<dbReference type="RefSeq" id="WP_066984745.1">
    <property type="nucleotide sequence ID" value="NZ_LUUI01000124.1"/>
</dbReference>
<evidence type="ECO:0000256" key="10">
    <source>
        <dbReference type="ARBA" id="ARBA00047317"/>
    </source>
</evidence>
<evidence type="ECO:0000256" key="2">
    <source>
        <dbReference type="ARBA" id="ARBA00002901"/>
    </source>
</evidence>
<evidence type="ECO:0000313" key="13">
    <source>
        <dbReference type="EMBL" id="OAI12983.1"/>
    </source>
</evidence>
<evidence type="ECO:0000256" key="6">
    <source>
        <dbReference type="ARBA" id="ARBA00022679"/>
    </source>
</evidence>
<dbReference type="UniPathway" id="UPA00344"/>
<dbReference type="InterPro" id="IPR036425">
    <property type="entry name" value="MoaB/Mog-like_dom_sf"/>
</dbReference>
<evidence type="ECO:0000256" key="9">
    <source>
        <dbReference type="ARBA" id="ARBA00023150"/>
    </source>
</evidence>
<keyword evidence="9 11" id="KW-0501">Molybdenum cofactor biosynthesis</keyword>
<dbReference type="FunFam" id="3.40.980.10:FF:000004">
    <property type="entry name" value="Molybdopterin molybdenumtransferase"/>
    <property type="match status" value="1"/>
</dbReference>
<dbReference type="EC" id="2.10.1.1" evidence="11"/>
<dbReference type="Gene3D" id="3.40.980.10">
    <property type="entry name" value="MoaB/Mog-like domain"/>
    <property type="match status" value="1"/>
</dbReference>
<dbReference type="AlphaFoldDB" id="A0A177N672"/>
<dbReference type="PANTHER" id="PTHR10192">
    <property type="entry name" value="MOLYBDOPTERIN BIOSYNTHESIS PROTEIN"/>
    <property type="match status" value="1"/>
</dbReference>
<dbReference type="PANTHER" id="PTHR10192:SF5">
    <property type="entry name" value="GEPHYRIN"/>
    <property type="match status" value="1"/>
</dbReference>
<name>A0A177N672_9GAMM</name>
<evidence type="ECO:0000256" key="11">
    <source>
        <dbReference type="RuleBase" id="RU365090"/>
    </source>
</evidence>
<comment type="pathway">
    <text evidence="3 11">Cofactor biosynthesis; molybdopterin biosynthesis.</text>
</comment>
<accession>A0A177N672</accession>
<comment type="catalytic activity">
    <reaction evidence="10">
        <text>adenylyl-molybdopterin + molybdate = Mo-molybdopterin + AMP + H(+)</text>
        <dbReference type="Rhea" id="RHEA:35047"/>
        <dbReference type="ChEBI" id="CHEBI:15378"/>
        <dbReference type="ChEBI" id="CHEBI:36264"/>
        <dbReference type="ChEBI" id="CHEBI:62727"/>
        <dbReference type="ChEBI" id="CHEBI:71302"/>
        <dbReference type="ChEBI" id="CHEBI:456215"/>
        <dbReference type="EC" id="2.10.1.1"/>
    </reaction>
</comment>
<dbReference type="InterPro" id="IPR038987">
    <property type="entry name" value="MoeA-like"/>
</dbReference>
<dbReference type="InterPro" id="IPR001453">
    <property type="entry name" value="MoaB/Mog_dom"/>
</dbReference>
<reference evidence="13 14" key="1">
    <citation type="submission" date="2016-03" db="EMBL/GenBank/DDBJ databases">
        <authorList>
            <person name="Ploux O."/>
        </authorList>
    </citation>
    <scope>NUCLEOTIDE SEQUENCE [LARGE SCALE GENOMIC DNA]</scope>
    <source>
        <strain evidence="13 14">R-45370</strain>
    </source>
</reference>
<dbReference type="PROSITE" id="PS01079">
    <property type="entry name" value="MOCF_BIOSYNTHESIS_2"/>
    <property type="match status" value="1"/>
</dbReference>
<dbReference type="Pfam" id="PF03454">
    <property type="entry name" value="MoeA_C"/>
    <property type="match status" value="1"/>
</dbReference>
<dbReference type="Gene3D" id="2.40.340.10">
    <property type="entry name" value="MoeA, C-terminal, domain IV"/>
    <property type="match status" value="1"/>
</dbReference>
<comment type="function">
    <text evidence="2 11">Catalyzes the insertion of molybdate into adenylated molybdopterin with the concomitant release of AMP.</text>
</comment>
<evidence type="ECO:0000256" key="5">
    <source>
        <dbReference type="ARBA" id="ARBA00022505"/>
    </source>
</evidence>
<dbReference type="CDD" id="cd00887">
    <property type="entry name" value="MoeA"/>
    <property type="match status" value="1"/>
</dbReference>
<sequence length="430" mass="46704">MPNNIDSGRLHLSKSSCGDEHDPTAITVDVAQQFIIDCIKPLAFTKQERLSLRQSIDRVLAEDIIAEMNVPPYDNSAMDGFAFCADDIPRNGTVTLKVVGNSFAGHPFLGRCTSGECVRIMTGAVIPAGCNTVIPQEHVEMLGAASIRIDGRTRLVENIRFFGEDIRLGQTVLTCGRRLTAADLGVLSSLGINNVAVMPRLRIAFFSTGDELQPIGEALQLGQIYDSNRNVLFGMLSRLHCNITDLGVVGDDQIQLHNILQEAAKNHDVIISSGGVSVGEADYIRQVLNELGEIVFWKVAMKPGRPLTFGRLEQALFFGLPGNPVAMMVSFNQFVHPALQHLSGEIVRPPLILQAMNSLLLTKRAGRVEYQRGILIQASDGGLTVCKTGEQGSGILLSMSQANCFIILAADQTRVEAGEKVIVQPFGNWL</sequence>
<comment type="similarity">
    <text evidence="4 11">Belongs to the MoeA family.</text>
</comment>
<dbReference type="InterPro" id="IPR008284">
    <property type="entry name" value="MoCF_biosynth_CS"/>
</dbReference>
<evidence type="ECO:0000256" key="4">
    <source>
        <dbReference type="ARBA" id="ARBA00010763"/>
    </source>
</evidence>
<dbReference type="STRING" id="980561.A1359_12995"/>
<evidence type="ECO:0000313" key="14">
    <source>
        <dbReference type="Proteomes" id="UP000078476"/>
    </source>
</evidence>
<dbReference type="SUPFAM" id="SSF53218">
    <property type="entry name" value="Molybdenum cofactor biosynthesis proteins"/>
    <property type="match status" value="1"/>
</dbReference>
<dbReference type="Gene3D" id="3.90.105.10">
    <property type="entry name" value="Molybdopterin biosynthesis moea protein, domain 2"/>
    <property type="match status" value="1"/>
</dbReference>
<comment type="cofactor">
    <cofactor evidence="1 11">
        <name>Mg(2+)</name>
        <dbReference type="ChEBI" id="CHEBI:18420"/>
    </cofactor>
</comment>
<dbReference type="SUPFAM" id="SSF63882">
    <property type="entry name" value="MoeA N-terminal region -like"/>
    <property type="match status" value="1"/>
</dbReference>
<dbReference type="Gene3D" id="2.170.190.11">
    <property type="entry name" value="Molybdopterin biosynthesis moea protein, domain 3"/>
    <property type="match status" value="1"/>
</dbReference>
<dbReference type="Proteomes" id="UP000078476">
    <property type="component" value="Unassembled WGS sequence"/>
</dbReference>
<dbReference type="InterPro" id="IPR005110">
    <property type="entry name" value="MoeA_linker/N"/>
</dbReference>
<dbReference type="NCBIfam" id="TIGR00177">
    <property type="entry name" value="molyb_syn"/>
    <property type="match status" value="1"/>
</dbReference>
<dbReference type="SUPFAM" id="SSF63867">
    <property type="entry name" value="MoeA C-terminal domain-like"/>
    <property type="match status" value="1"/>
</dbReference>